<proteinExistence type="predicted"/>
<evidence type="ECO:0000313" key="2">
    <source>
        <dbReference type="EMBL" id="MEO1768469.1"/>
    </source>
</evidence>
<feature type="compositionally biased region" description="Polar residues" evidence="1">
    <location>
        <begin position="119"/>
        <end position="129"/>
    </location>
</feature>
<organism evidence="2 3">
    <name type="scientific">Candidatus Enterococcus ferrettii</name>
    <dbReference type="NCBI Taxonomy" id="2815324"/>
    <lineage>
        <taxon>Bacteria</taxon>
        <taxon>Bacillati</taxon>
        <taxon>Bacillota</taxon>
        <taxon>Bacilli</taxon>
        <taxon>Lactobacillales</taxon>
        <taxon>Enterococcaceae</taxon>
        <taxon>Enterococcus</taxon>
    </lineage>
</organism>
<dbReference type="InterPro" id="IPR021321">
    <property type="entry name" value="DUF2922"/>
</dbReference>
<name>A0ABV0EIS1_9ENTE</name>
<evidence type="ECO:0000313" key="3">
    <source>
        <dbReference type="Proteomes" id="UP000664357"/>
    </source>
</evidence>
<evidence type="ECO:0008006" key="4">
    <source>
        <dbReference type="Google" id="ProtNLM"/>
    </source>
</evidence>
<keyword evidence="3" id="KW-1185">Reference proteome</keyword>
<dbReference type="EMBL" id="JAFREL020000001">
    <property type="protein sequence ID" value="MEO1768469.1"/>
    <property type="molecule type" value="Genomic_DNA"/>
</dbReference>
<evidence type="ECO:0000256" key="1">
    <source>
        <dbReference type="SAM" id="MobiDB-lite"/>
    </source>
</evidence>
<dbReference type="Proteomes" id="UP000664357">
    <property type="component" value="Unassembled WGS sequence"/>
</dbReference>
<feature type="region of interest" description="Disordered" evidence="1">
    <location>
        <begin position="100"/>
        <end position="134"/>
    </location>
</feature>
<reference evidence="2 3" key="1">
    <citation type="submission" date="2021-03" db="EMBL/GenBank/DDBJ databases">
        <authorList>
            <person name="Gilmore M.S."/>
            <person name="Schwartzman J."/>
            <person name="Van Tyne D."/>
            <person name="Martin M."/>
            <person name="Earl A.M."/>
            <person name="Manson A.L."/>
            <person name="Straub T."/>
            <person name="Salamzade R."/>
            <person name="Saavedra J."/>
            <person name="Lebreton F."/>
            <person name="Prichula J."/>
            <person name="Schaufler K."/>
            <person name="Gaca A."/>
            <person name="Sgardioli B."/>
            <person name="Wagenaar J."/>
            <person name="Strong T."/>
        </authorList>
    </citation>
    <scope>NUCLEOTIDE SEQUENCE [LARGE SCALE GENOMIC DNA]</scope>
    <source>
        <strain evidence="2 3">665A</strain>
    </source>
</reference>
<protein>
    <recommendedName>
        <fullName evidence="4">DUF2922 family protein</fullName>
    </recommendedName>
</protein>
<comment type="caution">
    <text evidence="2">The sequence shown here is derived from an EMBL/GenBank/DDBJ whole genome shotgun (WGS) entry which is preliminary data.</text>
</comment>
<gene>
    <name evidence="2" type="ORF">JZO67_000380</name>
</gene>
<dbReference type="RefSeq" id="WP_207702815.1">
    <property type="nucleotide sequence ID" value="NZ_JAFREL020000001.1"/>
</dbReference>
<reference evidence="2 3" key="2">
    <citation type="submission" date="2024-02" db="EMBL/GenBank/DDBJ databases">
        <title>The Genome Sequence of Enterococcus sp. DIV0159.</title>
        <authorList>
            <person name="Earl A."/>
            <person name="Manson A."/>
            <person name="Gilmore M."/>
            <person name="Sanders J."/>
            <person name="Shea T."/>
            <person name="Howe W."/>
            <person name="Livny J."/>
            <person name="Cuomo C."/>
            <person name="Neafsey D."/>
            <person name="Birren B."/>
        </authorList>
    </citation>
    <scope>NUCLEOTIDE SEQUENCE [LARGE SCALE GENOMIC DNA]</scope>
    <source>
        <strain evidence="2 3">665A</strain>
    </source>
</reference>
<dbReference type="Pfam" id="PF11148">
    <property type="entry name" value="DUF2922"/>
    <property type="match status" value="1"/>
</dbReference>
<sequence>MISLVTTFLNSEGNKHIWSFKEPDTTKSAEEIKESLELLASLELFEKDGVGLFQKVVKAKYVETIETPIFEGGKLFGEPTAVIDLPAPAYVHSQAQTALNQHLQSAENEPEVQTAPRPASSNDSKQKNIAPTIASAYTLTKEKFSWRIRRKNRAKGREAPPDPPNV</sequence>
<accession>A0ABV0EIS1</accession>